<dbReference type="Proteomes" id="UP000238314">
    <property type="component" value="Unassembled WGS sequence"/>
</dbReference>
<gene>
    <name evidence="8" type="ORF">B0A70_08380</name>
    <name evidence="9" type="ORF">SAMN05421796_106142</name>
</gene>
<organism evidence="9 10">
    <name type="scientific">Chryseobacterium piscicola</name>
    <dbReference type="NCBI Taxonomy" id="551459"/>
    <lineage>
        <taxon>Bacteria</taxon>
        <taxon>Pseudomonadati</taxon>
        <taxon>Bacteroidota</taxon>
        <taxon>Flavobacteriia</taxon>
        <taxon>Flavobacteriales</taxon>
        <taxon>Weeksellaceae</taxon>
        <taxon>Chryseobacterium group</taxon>
        <taxon>Chryseobacterium</taxon>
    </lineage>
</organism>
<keyword evidence="4 7" id="KW-0812">Transmembrane</keyword>
<dbReference type="EMBL" id="MUGO01000012">
    <property type="protein sequence ID" value="PQA93794.1"/>
    <property type="molecule type" value="Genomic_DNA"/>
</dbReference>
<keyword evidence="11" id="KW-1185">Reference proteome</keyword>
<feature type="transmembrane region" description="Helical" evidence="7">
    <location>
        <begin position="136"/>
        <end position="153"/>
    </location>
</feature>
<reference evidence="8 11" key="1">
    <citation type="submission" date="2016-11" db="EMBL/GenBank/DDBJ databases">
        <title>Whole genomes of Flavobacteriaceae.</title>
        <authorList>
            <person name="Stine C."/>
            <person name="Li C."/>
            <person name="Tadesse D."/>
        </authorList>
    </citation>
    <scope>NUCLEOTIDE SEQUENCE [LARGE SCALE GENOMIC DNA]</scope>
    <source>
        <strain evidence="8 11">DSM 21068</strain>
    </source>
</reference>
<comment type="subcellular location">
    <subcellularLocation>
        <location evidence="1 7">Cell membrane</location>
        <topology evidence="1 7">Multi-pass membrane protein</topology>
    </subcellularLocation>
</comment>
<dbReference type="GO" id="GO:0005886">
    <property type="term" value="C:plasma membrane"/>
    <property type="evidence" value="ECO:0007669"/>
    <property type="project" value="UniProtKB-SubCell"/>
</dbReference>
<dbReference type="Proteomes" id="UP000186246">
    <property type="component" value="Unassembled WGS sequence"/>
</dbReference>
<dbReference type="InterPro" id="IPR002771">
    <property type="entry name" value="Multi_antbiot-R_MarC"/>
</dbReference>
<keyword evidence="3" id="KW-1003">Cell membrane</keyword>
<evidence type="ECO:0000256" key="6">
    <source>
        <dbReference type="ARBA" id="ARBA00023136"/>
    </source>
</evidence>
<feature type="transmembrane region" description="Helical" evidence="7">
    <location>
        <begin position="106"/>
        <end position="124"/>
    </location>
</feature>
<evidence type="ECO:0000313" key="9">
    <source>
        <dbReference type="EMBL" id="SIS92557.1"/>
    </source>
</evidence>
<evidence type="ECO:0000313" key="10">
    <source>
        <dbReference type="Proteomes" id="UP000186246"/>
    </source>
</evidence>
<reference evidence="9" key="2">
    <citation type="submission" date="2017-01" db="EMBL/GenBank/DDBJ databases">
        <authorList>
            <person name="Mah S.A."/>
            <person name="Swanson W.J."/>
            <person name="Moy G.W."/>
            <person name="Vacquier V.D."/>
        </authorList>
    </citation>
    <scope>NUCLEOTIDE SEQUENCE [LARGE SCALE GENOMIC DNA]</scope>
    <source>
        <strain evidence="9">DSM 21068</strain>
    </source>
</reference>
<dbReference type="EMBL" id="FTOJ01000006">
    <property type="protein sequence ID" value="SIS92557.1"/>
    <property type="molecule type" value="Genomic_DNA"/>
</dbReference>
<dbReference type="PANTHER" id="PTHR33508">
    <property type="entry name" value="UPF0056 MEMBRANE PROTEIN YHCE"/>
    <property type="match status" value="1"/>
</dbReference>
<feature type="transmembrane region" description="Helical" evidence="7">
    <location>
        <begin position="76"/>
        <end position="94"/>
    </location>
</feature>
<keyword evidence="5 7" id="KW-1133">Transmembrane helix</keyword>
<feature type="transmembrane region" description="Helical" evidence="7">
    <location>
        <begin position="174"/>
        <end position="195"/>
    </location>
</feature>
<dbReference type="Pfam" id="PF01914">
    <property type="entry name" value="MarC"/>
    <property type="match status" value="1"/>
</dbReference>
<evidence type="ECO:0000256" key="5">
    <source>
        <dbReference type="ARBA" id="ARBA00022989"/>
    </source>
</evidence>
<evidence type="ECO:0000313" key="8">
    <source>
        <dbReference type="EMBL" id="PQA93794.1"/>
    </source>
</evidence>
<accession>A0A1N7N2F7</accession>
<reference evidence="10" key="3">
    <citation type="submission" date="2017-01" db="EMBL/GenBank/DDBJ databases">
        <authorList>
            <person name="Varghese N."/>
            <person name="Submissions S."/>
        </authorList>
    </citation>
    <scope>NUCLEOTIDE SEQUENCE [LARGE SCALE GENOMIC DNA]</scope>
    <source>
        <strain evidence="10">DSM 21068</strain>
    </source>
</reference>
<dbReference type="PANTHER" id="PTHR33508:SF1">
    <property type="entry name" value="UPF0056 MEMBRANE PROTEIN YHCE"/>
    <property type="match status" value="1"/>
</dbReference>
<evidence type="ECO:0000256" key="3">
    <source>
        <dbReference type="ARBA" id="ARBA00022475"/>
    </source>
</evidence>
<feature type="transmembrane region" description="Helical" evidence="7">
    <location>
        <begin position="48"/>
        <end position="64"/>
    </location>
</feature>
<evidence type="ECO:0000256" key="2">
    <source>
        <dbReference type="ARBA" id="ARBA00009784"/>
    </source>
</evidence>
<dbReference type="STRING" id="551459.SAMN05421796_106142"/>
<evidence type="ECO:0000313" key="11">
    <source>
        <dbReference type="Proteomes" id="UP000238314"/>
    </source>
</evidence>
<keyword evidence="6 7" id="KW-0472">Membrane</keyword>
<dbReference type="AlphaFoldDB" id="A0A1N7N2F7"/>
<feature type="transmembrane region" description="Helical" evidence="7">
    <location>
        <begin position="12"/>
        <end position="36"/>
    </location>
</feature>
<evidence type="ECO:0000256" key="4">
    <source>
        <dbReference type="ARBA" id="ARBA00022692"/>
    </source>
</evidence>
<sequence length="201" mass="22074">MNEIFEGFSLKETITCFMVLFAVIDILGSIPIIVSLKQKFGHIDSKKASLTAGIIMILFLFVGNKMLKFMGVDINSFAVAGAFVIFIIALEMILGIEINKTTEARAASIVPIAFPLVAGAGTLTTTLSLRAEFHDINIILGIVLNTIFVYLVLKSAPWLERKMGEATLSILQKVFGIILLAISIKLFTANFTQLVQNYIHF</sequence>
<protein>
    <recommendedName>
        <fullName evidence="7">UPF0056 membrane protein</fullName>
    </recommendedName>
</protein>
<proteinExistence type="inferred from homology"/>
<name>A0A1N7N2F7_9FLAO</name>
<dbReference type="OrthoDB" id="978595at2"/>
<dbReference type="NCBIfam" id="TIGR00427">
    <property type="entry name" value="NAAT family transporter"/>
    <property type="match status" value="1"/>
</dbReference>
<comment type="similarity">
    <text evidence="2 7">Belongs to the UPF0056 (MarC) family.</text>
</comment>
<evidence type="ECO:0000256" key="7">
    <source>
        <dbReference type="RuleBase" id="RU362048"/>
    </source>
</evidence>
<evidence type="ECO:0000256" key="1">
    <source>
        <dbReference type="ARBA" id="ARBA00004651"/>
    </source>
</evidence>
<dbReference type="RefSeq" id="WP_076452022.1">
    <property type="nucleotide sequence ID" value="NZ_FTOJ01000006.1"/>
</dbReference>